<feature type="domain" description="CoA carboxyltransferase N-terminal" evidence="2">
    <location>
        <begin position="1"/>
        <end position="254"/>
    </location>
</feature>
<dbReference type="InterPro" id="IPR034733">
    <property type="entry name" value="AcCoA_carboxyl_beta"/>
</dbReference>
<dbReference type="PROSITE" id="PS50989">
    <property type="entry name" value="COA_CT_CTER"/>
    <property type="match status" value="1"/>
</dbReference>
<dbReference type="GO" id="GO:0006633">
    <property type="term" value="P:fatty acid biosynthetic process"/>
    <property type="evidence" value="ECO:0007669"/>
    <property type="project" value="InterPro"/>
</dbReference>
<dbReference type="RefSeq" id="WP_137450823.1">
    <property type="nucleotide sequence ID" value="NZ_SZZH01000004.1"/>
</dbReference>
<gene>
    <name evidence="4" type="ORF">FDO65_16475</name>
</gene>
<dbReference type="AlphaFoldDB" id="A0A4U6QCU4"/>
<dbReference type="Gene3D" id="3.90.226.10">
    <property type="entry name" value="2-enoyl-CoA Hydratase, Chain A, domain 1"/>
    <property type="match status" value="2"/>
</dbReference>
<proteinExistence type="predicted"/>
<evidence type="ECO:0000313" key="4">
    <source>
        <dbReference type="EMBL" id="TKV57739.1"/>
    </source>
</evidence>
<sequence length="515" mass="54341">MTTTEQHPSSGPRADTARGRVGARELLDIVLDPGSWQSWDIPPAANAGAAPEYAAELAAAAAKAGTDEALITGTGRIDGRTVAIVVSEFRFLAGSIGRAATERLVAAVERATREGLPLCAAPTSGGTRMQEGTRAFVGMVAISAAVARHKAAGLPFIVYLRNPTTGGVLASWGSLGHFTAAEPGALVGFLGPRVYEALYGTAFPAGVQTAENLYRRGSIDAVLPVTALAAVASRVLNVLMSPREGLPELSELPKDVLADIPAWESVTRSRRPDRPGVRELLRHAATDVVPLSGTGEGEQDPSIRIALARFGGIPCVVLGQDRRNQSESQQLGPAGLRAARRGMRLAHELNLPLISIIDTPGASLSQEAEEGALAGEIARCLADLVALPAPTLCLLLGQGTGGGAIALLPADRVICAEHAWLSPLPPEGASVILHRDVDRAPELAARQRIRSRDLLADGIVDRIVSERPDAADDPEQFFERLSHVLRYELARLLRADAEQRMAERSARFTRLGSLG</sequence>
<dbReference type="Pfam" id="PF01039">
    <property type="entry name" value="Carboxyl_trans"/>
    <property type="match status" value="1"/>
</dbReference>
<reference evidence="4 5" key="1">
    <citation type="submission" date="2019-05" db="EMBL/GenBank/DDBJ databases">
        <title>Nakamurella sp. N5BH11, whole genome shotgun sequence.</title>
        <authorList>
            <person name="Tuo L."/>
        </authorList>
    </citation>
    <scope>NUCLEOTIDE SEQUENCE [LARGE SCALE GENOMIC DNA]</scope>
    <source>
        <strain evidence="4 5">N5BH11</strain>
    </source>
</reference>
<dbReference type="OrthoDB" id="9772975at2"/>
<comment type="caution">
    <text evidence="4">The sequence shown here is derived from an EMBL/GenBank/DDBJ whole genome shotgun (WGS) entry which is preliminary data.</text>
</comment>
<evidence type="ECO:0000313" key="5">
    <source>
        <dbReference type="Proteomes" id="UP000306985"/>
    </source>
</evidence>
<organism evidence="4 5">
    <name type="scientific">Nakamurella flava</name>
    <dbReference type="NCBI Taxonomy" id="2576308"/>
    <lineage>
        <taxon>Bacteria</taxon>
        <taxon>Bacillati</taxon>
        <taxon>Actinomycetota</taxon>
        <taxon>Actinomycetes</taxon>
        <taxon>Nakamurellales</taxon>
        <taxon>Nakamurellaceae</taxon>
        <taxon>Nakamurella</taxon>
    </lineage>
</organism>
<dbReference type="SUPFAM" id="SSF52096">
    <property type="entry name" value="ClpP/crotonase"/>
    <property type="match status" value="2"/>
</dbReference>
<evidence type="ECO:0000259" key="3">
    <source>
        <dbReference type="PROSITE" id="PS50989"/>
    </source>
</evidence>
<keyword evidence="5" id="KW-1185">Reference proteome</keyword>
<accession>A0A4U6QCU4</accession>
<dbReference type="Proteomes" id="UP000306985">
    <property type="component" value="Unassembled WGS sequence"/>
</dbReference>
<evidence type="ECO:0000256" key="1">
    <source>
        <dbReference type="ARBA" id="ARBA00022679"/>
    </source>
</evidence>
<dbReference type="GO" id="GO:0009317">
    <property type="term" value="C:acetyl-CoA carboxylase complex"/>
    <property type="evidence" value="ECO:0007669"/>
    <property type="project" value="InterPro"/>
</dbReference>
<dbReference type="PROSITE" id="PS50980">
    <property type="entry name" value="COA_CT_NTER"/>
    <property type="match status" value="1"/>
</dbReference>
<dbReference type="GO" id="GO:0003989">
    <property type="term" value="F:acetyl-CoA carboxylase activity"/>
    <property type="evidence" value="ECO:0007669"/>
    <property type="project" value="InterPro"/>
</dbReference>
<dbReference type="InterPro" id="IPR000438">
    <property type="entry name" value="Acetyl_CoA_COase_Trfase_b_su"/>
</dbReference>
<evidence type="ECO:0000259" key="2">
    <source>
        <dbReference type="PROSITE" id="PS50980"/>
    </source>
</evidence>
<dbReference type="GO" id="GO:2001295">
    <property type="term" value="P:malonyl-CoA biosynthetic process"/>
    <property type="evidence" value="ECO:0007669"/>
    <property type="project" value="TreeGrafter"/>
</dbReference>
<dbReference type="EMBL" id="SZZH01000004">
    <property type="protein sequence ID" value="TKV57739.1"/>
    <property type="molecule type" value="Genomic_DNA"/>
</dbReference>
<dbReference type="GO" id="GO:0016740">
    <property type="term" value="F:transferase activity"/>
    <property type="evidence" value="ECO:0007669"/>
    <property type="project" value="UniProtKB-KW"/>
</dbReference>
<protein>
    <submittedName>
        <fullName evidence="4">Acetyl-CoA carboxyl transferase</fullName>
    </submittedName>
</protein>
<dbReference type="InterPro" id="IPR011762">
    <property type="entry name" value="COA_CT_N"/>
</dbReference>
<keyword evidence="1 4" id="KW-0808">Transferase</keyword>
<dbReference type="PANTHER" id="PTHR42995:SF5">
    <property type="entry name" value="ACETYL-COENZYME A CARBOXYLASE CARBOXYL TRANSFERASE SUBUNIT BETA, CHLOROPLASTIC"/>
    <property type="match status" value="1"/>
</dbReference>
<name>A0A4U6QCU4_9ACTN</name>
<dbReference type="PRINTS" id="PR01070">
    <property type="entry name" value="ACCCTRFRASEB"/>
</dbReference>
<feature type="domain" description="CoA carboxyltransferase C-terminal" evidence="3">
    <location>
        <begin position="249"/>
        <end position="491"/>
    </location>
</feature>
<dbReference type="PANTHER" id="PTHR42995">
    <property type="entry name" value="ACETYL-COENZYME A CARBOXYLASE CARBOXYL TRANSFERASE SUBUNIT BETA, CHLOROPLASTIC"/>
    <property type="match status" value="1"/>
</dbReference>
<dbReference type="InterPro" id="IPR029045">
    <property type="entry name" value="ClpP/crotonase-like_dom_sf"/>
</dbReference>
<dbReference type="InterPro" id="IPR011763">
    <property type="entry name" value="COA_CT_C"/>
</dbReference>